<keyword evidence="5" id="KW-1185">Reference proteome</keyword>
<sequence length="126" mass="14383">MMRPALLRRTRAYYDAIDGDDYDQLASLLTPSFVHDRPDRTIDGRDQFVRFMREERPQTDTTHPLDGLYCRQNDSAAESTDGDDTATADVIARGRLLDADGERIVGFVDVFTFAGDDIERIETYTR</sequence>
<dbReference type="EMBL" id="LIUF01000001">
    <property type="protein sequence ID" value="KOX95126.1"/>
    <property type="molecule type" value="Genomic_DNA"/>
</dbReference>
<name>A0A0N0UA12_9EURY</name>
<evidence type="ECO:0000313" key="3">
    <source>
        <dbReference type="EMBL" id="KOX95126.1"/>
    </source>
</evidence>
<comment type="caution">
    <text evidence="3">The sequence shown here is derived from an EMBL/GenBank/DDBJ whole genome shotgun (WGS) entry which is preliminary data.</text>
</comment>
<gene>
    <name evidence="3" type="ORF">AMS69_04545</name>
    <name evidence="4" type="ORF">GOC83_01855</name>
</gene>
<proteinExistence type="predicted"/>
<evidence type="ECO:0000256" key="1">
    <source>
        <dbReference type="SAM" id="MobiDB-lite"/>
    </source>
</evidence>
<feature type="domain" description="SnoaL-like" evidence="2">
    <location>
        <begin position="11"/>
        <end position="120"/>
    </location>
</feature>
<dbReference type="EMBL" id="WOWB01000001">
    <property type="protein sequence ID" value="NLV04885.1"/>
    <property type="molecule type" value="Genomic_DNA"/>
</dbReference>
<reference evidence="4" key="2">
    <citation type="submission" date="2019-12" db="EMBL/GenBank/DDBJ databases">
        <title>The whole-genome sequencing of Haloarcula japonica strain pws8.</title>
        <authorList>
            <person name="Verma D.K."/>
            <person name="Gopal K."/>
            <person name="Prasad E.S."/>
        </authorList>
    </citation>
    <scope>NUCLEOTIDE SEQUENCE</scope>
    <source>
        <strain evidence="4">Pws8</strain>
    </source>
</reference>
<dbReference type="AlphaFoldDB" id="A0A0N0UA12"/>
<dbReference type="PATRIC" id="fig|1705562.3.peg.1885"/>
<reference evidence="3 5" key="1">
    <citation type="submission" date="2015-08" db="EMBL/GenBank/DDBJ databases">
        <title>Genomes of Isolates from Cabo Rojo, PR.</title>
        <authorList>
            <person name="Sanchez-Nieves R.L."/>
            <person name="Montalvo-Rodriguez R."/>
        </authorList>
    </citation>
    <scope>NUCLEOTIDE SEQUENCE [LARGE SCALE GENOMIC DNA]</scope>
    <source>
        <strain evidence="3 5">SL3</strain>
    </source>
</reference>
<accession>A0A0N0UA12</accession>
<evidence type="ECO:0000313" key="5">
    <source>
        <dbReference type="Proteomes" id="UP000037729"/>
    </source>
</evidence>
<dbReference type="STRING" id="1705562.AMS69_04545"/>
<dbReference type="Proteomes" id="UP000037729">
    <property type="component" value="Unassembled WGS sequence"/>
</dbReference>
<organism evidence="3 5">
    <name type="scientific">Haloarcula rubripromontorii</name>
    <dbReference type="NCBI Taxonomy" id="1705562"/>
    <lineage>
        <taxon>Archaea</taxon>
        <taxon>Methanobacteriati</taxon>
        <taxon>Methanobacteriota</taxon>
        <taxon>Stenosarchaea group</taxon>
        <taxon>Halobacteria</taxon>
        <taxon>Halobacteriales</taxon>
        <taxon>Haloarculaceae</taxon>
        <taxon>Haloarcula</taxon>
    </lineage>
</organism>
<evidence type="ECO:0000313" key="4">
    <source>
        <dbReference type="EMBL" id="NLV04885.1"/>
    </source>
</evidence>
<evidence type="ECO:0000259" key="2">
    <source>
        <dbReference type="Pfam" id="PF12680"/>
    </source>
</evidence>
<dbReference type="RefSeq" id="WP_053966881.1">
    <property type="nucleotide sequence ID" value="NZ_LIUF01000001.1"/>
</dbReference>
<dbReference type="Proteomes" id="UP000610611">
    <property type="component" value="Unassembled WGS sequence"/>
</dbReference>
<protein>
    <submittedName>
        <fullName evidence="4">Nuclear transport factor 2 family protein</fullName>
    </submittedName>
</protein>
<dbReference type="InterPro" id="IPR037401">
    <property type="entry name" value="SnoaL-like"/>
</dbReference>
<dbReference type="InterPro" id="IPR032710">
    <property type="entry name" value="NTF2-like_dom_sf"/>
</dbReference>
<dbReference type="OrthoDB" id="145984at2157"/>
<dbReference type="Pfam" id="PF12680">
    <property type="entry name" value="SnoaL_2"/>
    <property type="match status" value="1"/>
</dbReference>
<dbReference type="Gene3D" id="3.10.450.50">
    <property type="match status" value="1"/>
</dbReference>
<dbReference type="SUPFAM" id="SSF54427">
    <property type="entry name" value="NTF2-like"/>
    <property type="match status" value="1"/>
</dbReference>
<feature type="region of interest" description="Disordered" evidence="1">
    <location>
        <begin position="54"/>
        <end position="85"/>
    </location>
</feature>